<dbReference type="PANTHER" id="PTHR11006:SF4">
    <property type="entry name" value="PROTEIN ARGININE N-METHYLTRANSFERASE 7"/>
    <property type="match status" value="1"/>
</dbReference>
<keyword evidence="5 6" id="KW-0489">Methyltransferase</keyword>
<dbReference type="Pfam" id="PF13414">
    <property type="entry name" value="TPR_11"/>
    <property type="match status" value="1"/>
</dbReference>
<dbReference type="PROSITE" id="PS50005">
    <property type="entry name" value="TPR"/>
    <property type="match status" value="2"/>
</dbReference>
<dbReference type="Proteomes" id="UP001472866">
    <property type="component" value="Chromosome 04"/>
</dbReference>
<feature type="repeat" description="TPR" evidence="4">
    <location>
        <begin position="49"/>
        <end position="82"/>
    </location>
</feature>
<evidence type="ECO:0000256" key="5">
    <source>
        <dbReference type="PROSITE-ProRule" id="PRU01015"/>
    </source>
</evidence>
<dbReference type="PANTHER" id="PTHR11006">
    <property type="entry name" value="PROTEIN ARGININE N-METHYLTRANSFERASE"/>
    <property type="match status" value="1"/>
</dbReference>
<sequence>MKSTEGAGGIMAALGADPTVVSDETRAAIEQNAGVRLHEVDPEVLSFVVEASRKCGNDHFKRGEYQKAAESYSQAIAGRPDDFTLFGNRSAAYLALGRASDALLDASKAVLVSKSCGTPWAKGYYRLGCALERLERFDQATEAFSEGLALEPQNARLADKRDKCAGLAEDAKNARVREEGTARRDLVLKLREARRAEVQLQMQNQYKQAMQSPNFEMEDFDWRPTFFPSSRLRRRGERSSTDSSYVAAVAGYCRRLFDLESPRRDLGLLSQGGLLGAYEAALAAALKEQPGAHVLVLGSGSCVLGLMALRCGARRVTCAFRTPSLRRMASVAARENLEDPSRITLLESPVEECVVEDRADVVVTDWFDHTVLGLGVIPSLEAAASRLARPGAKVVPQRVAVRAAIAELRIAKVSGFDLSYLNAYRWHPGHDRCDLSRELAQGSETYRLASDSFVACEVDLQQRLDAFAGGSGAGVEEAGENGERPEWEAEERVEAVASEDCVANAVAFWMEIHFGGGGAPVTTWPGHPAALSQGWPSAGHLGQAVSYFDEVPLSAGDALEVSVFVGRDRLLFHLPGRASRPRHACVPAWHYDMLLDSSRNNAYEGAIRRCVESRRAFASAAKITALDVGAGSGLLSMLAARAGADAVVAVEVSQHMCDVGEECVVMNGFAHKVLFLNRDARRMDVSRKPDGTPPDMEDKADIMVYEVFDSGLIGEGALHLVAAARARLLKPNASIIPCAARVYCAPISIRVASAAGFDFGQLNRYSWRPDYVGVELESIPGDWEALADPVEVFSFDFYEHEANMAPAEKRIEFAIKKDGVVSAFAFWFDLQLDEEEWLSTSPYGQKGRTWQQAVQRVEEICVQAGSGLPVVARHDTYGISFDLDDSMVDRGDLSSGVPLWDPVWKVSYDRATEANAEIARSCAQDPSEYRKIASAAVRIGTRPGDYGVPAEEASKFCVRMMS</sequence>
<accession>A0AAX4P5Q7</accession>
<dbReference type="InterPro" id="IPR013105">
    <property type="entry name" value="TPR_2"/>
</dbReference>
<dbReference type="Pfam" id="PF07719">
    <property type="entry name" value="TPR_2"/>
    <property type="match status" value="1"/>
</dbReference>
<dbReference type="GO" id="GO:0042054">
    <property type="term" value="F:histone methyltransferase activity"/>
    <property type="evidence" value="ECO:0007669"/>
    <property type="project" value="TreeGrafter"/>
</dbReference>
<proteinExistence type="predicted"/>
<keyword evidence="7" id="KW-1185">Reference proteome</keyword>
<dbReference type="SUPFAM" id="SSF53335">
    <property type="entry name" value="S-adenosyl-L-methionine-dependent methyltransferases"/>
    <property type="match status" value="2"/>
</dbReference>
<evidence type="ECO:0000313" key="6">
    <source>
        <dbReference type="EMBL" id="WZN61224.1"/>
    </source>
</evidence>
<reference evidence="6 7" key="1">
    <citation type="submission" date="2024-03" db="EMBL/GenBank/DDBJ databases">
        <title>Complete genome sequence of the green alga Chloropicon roscoffensis RCC1871.</title>
        <authorList>
            <person name="Lemieux C."/>
            <person name="Pombert J.-F."/>
            <person name="Otis C."/>
            <person name="Turmel M."/>
        </authorList>
    </citation>
    <scope>NUCLEOTIDE SEQUENCE [LARGE SCALE GENOMIC DNA]</scope>
    <source>
        <strain evidence="6 7">RCC1871</strain>
    </source>
</reference>
<name>A0AAX4P5Q7_9CHLO</name>
<gene>
    <name evidence="6" type="ORF">HKI87_04g27590</name>
</gene>
<dbReference type="Gene3D" id="1.25.40.10">
    <property type="entry name" value="Tetratricopeptide repeat domain"/>
    <property type="match status" value="1"/>
</dbReference>
<keyword evidence="5" id="KW-0808">Transferase</keyword>
<evidence type="ECO:0000256" key="3">
    <source>
        <dbReference type="ARBA" id="ARBA00022803"/>
    </source>
</evidence>
<dbReference type="SMART" id="SM00028">
    <property type="entry name" value="TPR"/>
    <property type="match status" value="3"/>
</dbReference>
<evidence type="ECO:0000256" key="1">
    <source>
        <dbReference type="ARBA" id="ARBA00022691"/>
    </source>
</evidence>
<dbReference type="Gene3D" id="2.70.160.11">
    <property type="entry name" value="Hnrnp arginine n-methyltransferase1"/>
    <property type="match status" value="2"/>
</dbReference>
<dbReference type="InterPro" id="IPR025799">
    <property type="entry name" value="Arg_MeTrfase"/>
</dbReference>
<evidence type="ECO:0000313" key="7">
    <source>
        <dbReference type="Proteomes" id="UP001472866"/>
    </source>
</evidence>
<keyword evidence="1 5" id="KW-0949">S-adenosyl-L-methionine</keyword>
<dbReference type="InterPro" id="IPR029063">
    <property type="entry name" value="SAM-dependent_MTases_sf"/>
</dbReference>
<keyword evidence="3 4" id="KW-0802">TPR repeat</keyword>
<dbReference type="EMBL" id="CP151504">
    <property type="protein sequence ID" value="WZN61224.1"/>
    <property type="molecule type" value="Genomic_DNA"/>
</dbReference>
<dbReference type="Gene3D" id="3.40.50.150">
    <property type="entry name" value="Vaccinia Virus protein VP39"/>
    <property type="match status" value="2"/>
</dbReference>
<dbReference type="AlphaFoldDB" id="A0AAX4P5Q7"/>
<dbReference type="CDD" id="cd02440">
    <property type="entry name" value="AdoMet_MTases"/>
    <property type="match status" value="2"/>
</dbReference>
<protein>
    <submittedName>
        <fullName evidence="6">S-adenosyl-L-methionine-dependent methyltransferase</fullName>
    </submittedName>
</protein>
<evidence type="ECO:0000256" key="4">
    <source>
        <dbReference type="PROSITE-ProRule" id="PRU00339"/>
    </source>
</evidence>
<feature type="repeat" description="TPR" evidence="4">
    <location>
        <begin position="121"/>
        <end position="154"/>
    </location>
</feature>
<dbReference type="PROSITE" id="PS51678">
    <property type="entry name" value="SAM_MT_PRMT"/>
    <property type="match status" value="1"/>
</dbReference>
<dbReference type="GO" id="GO:0016274">
    <property type="term" value="F:protein-arginine N-methyltransferase activity"/>
    <property type="evidence" value="ECO:0007669"/>
    <property type="project" value="InterPro"/>
</dbReference>
<dbReference type="InterPro" id="IPR019734">
    <property type="entry name" value="TPR_rpt"/>
</dbReference>
<dbReference type="PROSITE" id="PS50293">
    <property type="entry name" value="TPR_REGION"/>
    <property type="match status" value="1"/>
</dbReference>
<organism evidence="6 7">
    <name type="scientific">Chloropicon roscoffensis</name>
    <dbReference type="NCBI Taxonomy" id="1461544"/>
    <lineage>
        <taxon>Eukaryota</taxon>
        <taxon>Viridiplantae</taxon>
        <taxon>Chlorophyta</taxon>
        <taxon>Chloropicophyceae</taxon>
        <taxon>Chloropicales</taxon>
        <taxon>Chloropicaceae</taxon>
        <taxon>Chloropicon</taxon>
    </lineage>
</organism>
<dbReference type="GO" id="GO:0032259">
    <property type="term" value="P:methylation"/>
    <property type="evidence" value="ECO:0007669"/>
    <property type="project" value="UniProtKB-KW"/>
</dbReference>
<dbReference type="Pfam" id="PF06325">
    <property type="entry name" value="PrmA"/>
    <property type="match status" value="1"/>
</dbReference>
<dbReference type="SUPFAM" id="SSF48452">
    <property type="entry name" value="TPR-like"/>
    <property type="match status" value="1"/>
</dbReference>
<evidence type="ECO:0000256" key="2">
    <source>
        <dbReference type="ARBA" id="ARBA00022737"/>
    </source>
</evidence>
<keyword evidence="2" id="KW-0677">Repeat</keyword>
<dbReference type="InterPro" id="IPR011990">
    <property type="entry name" value="TPR-like_helical_dom_sf"/>
</dbReference>